<proteinExistence type="predicted"/>
<keyword evidence="4" id="KW-1185">Reference proteome</keyword>
<dbReference type="SUPFAM" id="SSF110916">
    <property type="entry name" value="Peptidyl-tRNA hydrolase domain-like"/>
    <property type="match status" value="1"/>
</dbReference>
<dbReference type="GO" id="GO:0004045">
    <property type="term" value="F:peptidyl-tRNA hydrolase activity"/>
    <property type="evidence" value="ECO:0007669"/>
    <property type="project" value="TreeGrafter"/>
</dbReference>
<dbReference type="GO" id="GO:0005762">
    <property type="term" value="C:mitochondrial large ribosomal subunit"/>
    <property type="evidence" value="ECO:0007669"/>
    <property type="project" value="TreeGrafter"/>
</dbReference>
<dbReference type="OrthoDB" id="270639at2759"/>
<dbReference type="InterPro" id="IPR052104">
    <property type="entry name" value="Mito_Release_Factor_mL62"/>
</dbReference>
<dbReference type="GO" id="GO:0070126">
    <property type="term" value="P:mitochondrial translational termination"/>
    <property type="evidence" value="ECO:0007669"/>
    <property type="project" value="TreeGrafter"/>
</dbReference>
<evidence type="ECO:0000259" key="2">
    <source>
        <dbReference type="Pfam" id="PF00472"/>
    </source>
</evidence>
<dbReference type="Gene3D" id="3.30.160.20">
    <property type="match status" value="1"/>
</dbReference>
<feature type="compositionally biased region" description="Polar residues" evidence="1">
    <location>
        <begin position="165"/>
        <end position="178"/>
    </location>
</feature>
<dbReference type="PANTHER" id="PTHR11075:SF54">
    <property type="entry name" value="LARGE RIBOSOMAL SUBUNIT PROTEIN ML62"/>
    <property type="match status" value="1"/>
</dbReference>
<dbReference type="PANTHER" id="PTHR11075">
    <property type="entry name" value="PEPTIDE CHAIN RELEASE FACTOR"/>
    <property type="match status" value="1"/>
</dbReference>
<feature type="domain" description="Prokaryotic-type class I peptide chain release factors" evidence="2">
    <location>
        <begin position="72"/>
        <end position="197"/>
    </location>
</feature>
<feature type="compositionally biased region" description="Basic residues" evidence="1">
    <location>
        <begin position="184"/>
        <end position="197"/>
    </location>
</feature>
<dbReference type="VEuPathDB" id="FungiDB:yc1106_00399"/>
<feature type="region of interest" description="Disordered" evidence="1">
    <location>
        <begin position="161"/>
        <end position="203"/>
    </location>
</feature>
<dbReference type="Pfam" id="PF00472">
    <property type="entry name" value="RF-1"/>
    <property type="match status" value="1"/>
</dbReference>
<evidence type="ECO:0000313" key="4">
    <source>
        <dbReference type="Proteomes" id="UP001056012"/>
    </source>
</evidence>
<reference evidence="3" key="1">
    <citation type="submission" date="2021-12" db="EMBL/GenBank/DDBJ databases">
        <title>Curvularia clavata genome.</title>
        <authorList>
            <person name="Cao Y."/>
        </authorList>
    </citation>
    <scope>NUCLEOTIDE SEQUENCE</scope>
    <source>
        <strain evidence="3">Yc1106</strain>
    </source>
</reference>
<evidence type="ECO:0000313" key="3">
    <source>
        <dbReference type="EMBL" id="USP73125.1"/>
    </source>
</evidence>
<sequence>MMAMLRLHGRLTARPAFPSPIRPRACLYCCYQHCYSTGTHRDGADHGGRLDAARAWLAELHAQTIPLETIGELTFSTSSGPGGQNVNKVHSKATLKVPLDALLPHVPAAIHGEIKRSRYLAQRSRCLVVHADDSRKQSDNARSCYRRLFDAIVQAAQDAVPAETSPEQVQRVKQLQKSNNERRIKSKKHHSAKKSSRRGPGDD</sequence>
<gene>
    <name evidence="3" type="ORF">yc1106_00399</name>
</gene>
<dbReference type="EMBL" id="CP089274">
    <property type="protein sequence ID" value="USP73125.1"/>
    <property type="molecule type" value="Genomic_DNA"/>
</dbReference>
<dbReference type="Proteomes" id="UP001056012">
    <property type="component" value="Chromosome 1"/>
</dbReference>
<organism evidence="3 4">
    <name type="scientific">Curvularia clavata</name>
    <dbReference type="NCBI Taxonomy" id="95742"/>
    <lineage>
        <taxon>Eukaryota</taxon>
        <taxon>Fungi</taxon>
        <taxon>Dikarya</taxon>
        <taxon>Ascomycota</taxon>
        <taxon>Pezizomycotina</taxon>
        <taxon>Dothideomycetes</taxon>
        <taxon>Pleosporomycetidae</taxon>
        <taxon>Pleosporales</taxon>
        <taxon>Pleosporineae</taxon>
        <taxon>Pleosporaceae</taxon>
        <taxon>Curvularia</taxon>
    </lineage>
</organism>
<dbReference type="GO" id="GO:0016150">
    <property type="term" value="F:translation release factor activity, codon nonspecific"/>
    <property type="evidence" value="ECO:0007669"/>
    <property type="project" value="TreeGrafter"/>
</dbReference>
<accession>A0A9Q8Z093</accession>
<protein>
    <recommendedName>
        <fullName evidence="2">Prokaryotic-type class I peptide chain release factors domain-containing protein</fullName>
    </recommendedName>
</protein>
<dbReference type="AlphaFoldDB" id="A0A9Q8Z093"/>
<dbReference type="InterPro" id="IPR000352">
    <property type="entry name" value="Pep_chain_release_fac_I"/>
</dbReference>
<evidence type="ECO:0000256" key="1">
    <source>
        <dbReference type="SAM" id="MobiDB-lite"/>
    </source>
</evidence>
<name>A0A9Q8Z093_CURCL</name>